<gene>
    <name evidence="6" type="ORF">D0Y65_053133</name>
</gene>
<evidence type="ECO:0000313" key="7">
    <source>
        <dbReference type="Proteomes" id="UP000289340"/>
    </source>
</evidence>
<comment type="subcellular location">
    <subcellularLocation>
        <location evidence="1">Membrane</location>
        <topology evidence="1">Multi-pass membrane protein</topology>
    </subcellularLocation>
</comment>
<dbReference type="GO" id="GO:0016020">
    <property type="term" value="C:membrane"/>
    <property type="evidence" value="ECO:0007669"/>
    <property type="project" value="UniProtKB-SubCell"/>
</dbReference>
<organism evidence="6 7">
    <name type="scientific">Glycine soja</name>
    <name type="common">Wild soybean</name>
    <dbReference type="NCBI Taxonomy" id="3848"/>
    <lineage>
        <taxon>Eukaryota</taxon>
        <taxon>Viridiplantae</taxon>
        <taxon>Streptophyta</taxon>
        <taxon>Embryophyta</taxon>
        <taxon>Tracheophyta</taxon>
        <taxon>Spermatophyta</taxon>
        <taxon>Magnoliopsida</taxon>
        <taxon>eudicotyledons</taxon>
        <taxon>Gunneridae</taxon>
        <taxon>Pentapetalae</taxon>
        <taxon>rosids</taxon>
        <taxon>fabids</taxon>
        <taxon>Fabales</taxon>
        <taxon>Fabaceae</taxon>
        <taxon>Papilionoideae</taxon>
        <taxon>50 kb inversion clade</taxon>
        <taxon>NPAAA clade</taxon>
        <taxon>indigoferoid/millettioid clade</taxon>
        <taxon>Phaseoleae</taxon>
        <taxon>Glycine</taxon>
        <taxon>Glycine subgen. Soja</taxon>
    </lineage>
</organism>
<dbReference type="Pfam" id="PF00916">
    <property type="entry name" value="Sulfate_transp"/>
    <property type="match status" value="1"/>
</dbReference>
<keyword evidence="7" id="KW-1185">Reference proteome</keyword>
<proteinExistence type="predicted"/>
<evidence type="ECO:0000259" key="5">
    <source>
        <dbReference type="Pfam" id="PF00916"/>
    </source>
</evidence>
<protein>
    <submittedName>
        <fullName evidence="6">Putative sulfate transporter 4.2</fullName>
    </submittedName>
</protein>
<name>A0A445F0W5_GLYSO</name>
<feature type="domain" description="SLC26A/SulP transporter" evidence="5">
    <location>
        <begin position="27"/>
        <end position="91"/>
    </location>
</feature>
<dbReference type="InterPro" id="IPR011547">
    <property type="entry name" value="SLC26A/SulP_dom"/>
</dbReference>
<evidence type="ECO:0000256" key="4">
    <source>
        <dbReference type="ARBA" id="ARBA00023136"/>
    </source>
</evidence>
<sequence length="96" mass="10744">MECIMGLLRYFHHSSFLSIRNPCMKHGCSNAMIIVMAYVRKSRKYLRFLKAAGPLTTVVLGTTFTKIFHPSSISLASGDIPQGLPKFSVPKSFEYA</sequence>
<evidence type="ECO:0000313" key="6">
    <source>
        <dbReference type="EMBL" id="RZB42416.1"/>
    </source>
</evidence>
<dbReference type="EMBL" id="QZWG01000020">
    <property type="protein sequence ID" value="RZB42416.1"/>
    <property type="molecule type" value="Genomic_DNA"/>
</dbReference>
<accession>A0A445F0W5</accession>
<keyword evidence="2" id="KW-0812">Transmembrane</keyword>
<evidence type="ECO:0000256" key="1">
    <source>
        <dbReference type="ARBA" id="ARBA00004141"/>
    </source>
</evidence>
<reference evidence="6 7" key="1">
    <citation type="submission" date="2018-09" db="EMBL/GenBank/DDBJ databases">
        <title>A high-quality reference genome of wild soybean provides a powerful tool to mine soybean genomes.</title>
        <authorList>
            <person name="Xie M."/>
            <person name="Chung C.Y.L."/>
            <person name="Li M.-W."/>
            <person name="Wong F.-L."/>
            <person name="Chan T.-F."/>
            <person name="Lam H.-M."/>
        </authorList>
    </citation>
    <scope>NUCLEOTIDE SEQUENCE [LARGE SCALE GENOMIC DNA]</scope>
    <source>
        <strain evidence="7">cv. W05</strain>
        <tissue evidence="6">Hypocotyl of etiolated seedlings</tissue>
    </source>
</reference>
<evidence type="ECO:0000256" key="3">
    <source>
        <dbReference type="ARBA" id="ARBA00022989"/>
    </source>
</evidence>
<dbReference type="Proteomes" id="UP000289340">
    <property type="component" value="Chromosome 20"/>
</dbReference>
<comment type="caution">
    <text evidence="6">The sequence shown here is derived from an EMBL/GenBank/DDBJ whole genome shotgun (WGS) entry which is preliminary data.</text>
</comment>
<evidence type="ECO:0000256" key="2">
    <source>
        <dbReference type="ARBA" id="ARBA00022692"/>
    </source>
</evidence>
<keyword evidence="3" id="KW-1133">Transmembrane helix</keyword>
<dbReference type="AlphaFoldDB" id="A0A445F0W5"/>
<keyword evidence="4" id="KW-0472">Membrane</keyword>